<reference evidence="2" key="1">
    <citation type="submission" date="2021-03" db="EMBL/GenBank/DDBJ databases">
        <title>Evolutionary innovations through gain and loss of genes in the ectomycorrhizal Boletales.</title>
        <authorList>
            <person name="Wu G."/>
            <person name="Miyauchi S."/>
            <person name="Morin E."/>
            <person name="Yang Z.-L."/>
            <person name="Xu J."/>
            <person name="Martin F.M."/>
        </authorList>
    </citation>
    <scope>NUCLEOTIDE SEQUENCE</scope>
    <source>
        <strain evidence="2">BR01</strain>
    </source>
</reference>
<feature type="region of interest" description="Disordered" evidence="1">
    <location>
        <begin position="1"/>
        <end position="62"/>
    </location>
</feature>
<evidence type="ECO:0000313" key="2">
    <source>
        <dbReference type="EMBL" id="KAG6373555.1"/>
    </source>
</evidence>
<proteinExistence type="predicted"/>
<feature type="compositionally biased region" description="Polar residues" evidence="1">
    <location>
        <begin position="10"/>
        <end position="26"/>
    </location>
</feature>
<gene>
    <name evidence="2" type="ORF">JVT61DRAFT_6198</name>
</gene>
<protein>
    <submittedName>
        <fullName evidence="2">Uncharacterized protein</fullName>
    </submittedName>
</protein>
<evidence type="ECO:0000313" key="3">
    <source>
        <dbReference type="Proteomes" id="UP000683000"/>
    </source>
</evidence>
<name>A0A8I2YK21_9AGAM</name>
<dbReference type="Proteomes" id="UP000683000">
    <property type="component" value="Unassembled WGS sequence"/>
</dbReference>
<comment type="caution">
    <text evidence="2">The sequence shown here is derived from an EMBL/GenBank/DDBJ whole genome shotgun (WGS) entry which is preliminary data.</text>
</comment>
<sequence length="246" mass="27003">MSHRVGHTHSAASDTDQRSRSISHTRSAADDTHNMDAPISSHLRGAAVPPPPTDSNSLPTVRSASFGVHTDNADPSQLGFYPPPVRDVIERMKQISHCNLASLNSFPLHPQFNTKASEYINEAIIERQSRGLVVPEGKYIYCYGHTNNLAHPALAGLVVDFFYTTPNSVGSLFPEVFGNQVPIKLTLDKVAAEGKEVVFKCDIYADVYVDILGLMVKCDTTPIHQAKTKALRVQWAKLGRQVLIDT</sequence>
<evidence type="ECO:0000256" key="1">
    <source>
        <dbReference type="SAM" id="MobiDB-lite"/>
    </source>
</evidence>
<dbReference type="AlphaFoldDB" id="A0A8I2YK21"/>
<dbReference type="EMBL" id="JAGFBS010000021">
    <property type="protein sequence ID" value="KAG6373555.1"/>
    <property type="molecule type" value="Genomic_DNA"/>
</dbReference>
<dbReference type="OrthoDB" id="2662476at2759"/>
<keyword evidence="3" id="KW-1185">Reference proteome</keyword>
<organism evidence="2 3">
    <name type="scientific">Boletus reticuloceps</name>
    <dbReference type="NCBI Taxonomy" id="495285"/>
    <lineage>
        <taxon>Eukaryota</taxon>
        <taxon>Fungi</taxon>
        <taxon>Dikarya</taxon>
        <taxon>Basidiomycota</taxon>
        <taxon>Agaricomycotina</taxon>
        <taxon>Agaricomycetes</taxon>
        <taxon>Agaricomycetidae</taxon>
        <taxon>Boletales</taxon>
        <taxon>Boletineae</taxon>
        <taxon>Boletaceae</taxon>
        <taxon>Boletoideae</taxon>
        <taxon>Boletus</taxon>
    </lineage>
</organism>
<accession>A0A8I2YK21</accession>